<accession>A0A8J2P5X3</accession>
<comment type="caution">
    <text evidence="1">The sequence shown here is derived from an EMBL/GenBank/DDBJ whole genome shotgun (WGS) entry which is preliminary data.</text>
</comment>
<reference evidence="1" key="1">
    <citation type="submission" date="2021-06" db="EMBL/GenBank/DDBJ databases">
        <authorList>
            <person name="Hodson N. C."/>
            <person name="Mongue J. A."/>
            <person name="Jaron S. K."/>
        </authorList>
    </citation>
    <scope>NUCLEOTIDE SEQUENCE</scope>
</reference>
<proteinExistence type="predicted"/>
<gene>
    <name evidence="1" type="ORF">AFUS01_LOCUS14580</name>
</gene>
<sequence>MTGNLYCDVIVHVYPVYDTKMRNPENILKAGMLKYRNIKCSQAEYFSWVERETRSPEEVKNYPYFINPDDHCEEKKKIQGLTSGHCHHQQESTIEDHVLHLTQLIIKLTVIISFVVPPVHLS</sequence>
<organism evidence="1 2">
    <name type="scientific">Allacma fusca</name>
    <dbReference type="NCBI Taxonomy" id="39272"/>
    <lineage>
        <taxon>Eukaryota</taxon>
        <taxon>Metazoa</taxon>
        <taxon>Ecdysozoa</taxon>
        <taxon>Arthropoda</taxon>
        <taxon>Hexapoda</taxon>
        <taxon>Collembola</taxon>
        <taxon>Symphypleona</taxon>
        <taxon>Sminthuridae</taxon>
        <taxon>Allacma</taxon>
    </lineage>
</organism>
<dbReference type="EMBL" id="CAJVCH010124624">
    <property type="protein sequence ID" value="CAG7725630.1"/>
    <property type="molecule type" value="Genomic_DNA"/>
</dbReference>
<name>A0A8J2P5X3_9HEXA</name>
<evidence type="ECO:0000313" key="1">
    <source>
        <dbReference type="EMBL" id="CAG7725630.1"/>
    </source>
</evidence>
<dbReference type="AlphaFoldDB" id="A0A8J2P5X3"/>
<protein>
    <submittedName>
        <fullName evidence="1">Uncharacterized protein</fullName>
    </submittedName>
</protein>
<dbReference type="Proteomes" id="UP000708208">
    <property type="component" value="Unassembled WGS sequence"/>
</dbReference>
<keyword evidence="2" id="KW-1185">Reference proteome</keyword>
<evidence type="ECO:0000313" key="2">
    <source>
        <dbReference type="Proteomes" id="UP000708208"/>
    </source>
</evidence>